<evidence type="ECO:0000313" key="6">
    <source>
        <dbReference type="EMBL" id="MTV75484.1"/>
    </source>
</evidence>
<name>A0A6G2DG05_STREE</name>
<keyword evidence="3" id="KW-0479">Metal-binding</keyword>
<dbReference type="EMBL" id="WNHQ01002220">
    <property type="protein sequence ID" value="MTV75484.1"/>
    <property type="molecule type" value="Genomic_DNA"/>
</dbReference>
<comment type="caution">
    <text evidence="6">The sequence shown here is derived from an EMBL/GenBank/DDBJ whole genome shotgun (WGS) entry which is preliminary data.</text>
</comment>
<evidence type="ECO:0000256" key="4">
    <source>
        <dbReference type="ARBA" id="ARBA00022833"/>
    </source>
</evidence>
<comment type="similarity">
    <text evidence="2">Belongs to the zinc-containing alcohol dehydrogenase family.</text>
</comment>
<reference evidence="6 7" key="1">
    <citation type="submission" date="2019-11" db="EMBL/GenBank/DDBJ databases">
        <title>Growth characteristics of pneumococcus vary with the chemical composition of the capsule and with environmental conditions.</title>
        <authorList>
            <person name="Tothpal A."/>
            <person name="Desobry K."/>
            <person name="Joshi S."/>
            <person name="Wyllie A.L."/>
            <person name="Weinberger D.M."/>
        </authorList>
    </citation>
    <scope>NUCLEOTIDE SEQUENCE [LARGE SCALE GENOMIC DNA]</scope>
    <source>
        <strain evidence="7">pnumococcus19F</strain>
    </source>
</reference>
<organism evidence="6 7">
    <name type="scientific">Streptococcus pneumoniae</name>
    <dbReference type="NCBI Taxonomy" id="1313"/>
    <lineage>
        <taxon>Bacteria</taxon>
        <taxon>Bacillati</taxon>
        <taxon>Bacillota</taxon>
        <taxon>Bacilli</taxon>
        <taxon>Lactobacillales</taxon>
        <taxon>Streptococcaceae</taxon>
        <taxon>Streptococcus</taxon>
    </lineage>
</organism>
<protein>
    <submittedName>
        <fullName evidence="6">Butanediol dehydrogenase</fullName>
    </submittedName>
</protein>
<dbReference type="GO" id="GO:0046872">
    <property type="term" value="F:metal ion binding"/>
    <property type="evidence" value="ECO:0007669"/>
    <property type="project" value="UniProtKB-KW"/>
</dbReference>
<proteinExistence type="inferred from homology"/>
<evidence type="ECO:0000256" key="2">
    <source>
        <dbReference type="ARBA" id="ARBA00008072"/>
    </source>
</evidence>
<dbReference type="PANTHER" id="PTHR43161:SF26">
    <property type="entry name" value="GALACTITOL 1-PHOSPHATE 5-DEHYDROGENASE"/>
    <property type="match status" value="1"/>
</dbReference>
<dbReference type="Gene3D" id="3.40.50.720">
    <property type="entry name" value="NAD(P)-binding Rossmann-like Domain"/>
    <property type="match status" value="1"/>
</dbReference>
<evidence type="ECO:0000256" key="5">
    <source>
        <dbReference type="ARBA" id="ARBA00023002"/>
    </source>
</evidence>
<evidence type="ECO:0000256" key="1">
    <source>
        <dbReference type="ARBA" id="ARBA00001947"/>
    </source>
</evidence>
<keyword evidence="4" id="KW-0862">Zinc</keyword>
<evidence type="ECO:0000256" key="3">
    <source>
        <dbReference type="ARBA" id="ARBA00022723"/>
    </source>
</evidence>
<accession>A0A6G2DG05</accession>
<feature type="non-terminal residue" evidence="6">
    <location>
        <position position="88"/>
    </location>
</feature>
<dbReference type="InterPro" id="IPR011032">
    <property type="entry name" value="GroES-like_sf"/>
</dbReference>
<dbReference type="SUPFAM" id="SSF50129">
    <property type="entry name" value="GroES-like"/>
    <property type="match status" value="1"/>
</dbReference>
<keyword evidence="5" id="KW-0560">Oxidoreductase</keyword>
<gene>
    <name evidence="6" type="ORF">GM540_16240</name>
</gene>
<dbReference type="PANTHER" id="PTHR43161">
    <property type="entry name" value="SORBITOL DEHYDROGENASE"/>
    <property type="match status" value="1"/>
</dbReference>
<dbReference type="Proteomes" id="UP000483094">
    <property type="component" value="Unassembled WGS sequence"/>
</dbReference>
<comment type="cofactor">
    <cofactor evidence="1">
        <name>Zn(2+)</name>
        <dbReference type="ChEBI" id="CHEBI:29105"/>
    </cofactor>
</comment>
<evidence type="ECO:0000313" key="7">
    <source>
        <dbReference type="Proteomes" id="UP000483094"/>
    </source>
</evidence>
<dbReference type="AlphaFoldDB" id="A0A6G2DG05"/>
<feature type="non-terminal residue" evidence="6">
    <location>
        <position position="1"/>
    </location>
</feature>
<sequence length="88" mass="9005">VGDYNLDPNLNFVGLAADGGFAKYCVLDGDLVHVIPDSLSYEQAALTEPAAVAVYAVRQSSLKAGDTAVVFGLGPIGLLIVEALRAAG</sequence>
<dbReference type="GO" id="GO:0000721">
    <property type="term" value="F:(R,R)-butanediol dehydrogenase activity"/>
    <property type="evidence" value="ECO:0007669"/>
    <property type="project" value="TreeGrafter"/>
</dbReference>
<dbReference type="Gene3D" id="3.90.180.10">
    <property type="entry name" value="Medium-chain alcohol dehydrogenases, catalytic domain"/>
    <property type="match status" value="1"/>
</dbReference>